<evidence type="ECO:0000256" key="12">
    <source>
        <dbReference type="ARBA" id="ARBA00022741"/>
    </source>
</evidence>
<dbReference type="CDD" id="cd08195">
    <property type="entry name" value="DHQS"/>
    <property type="match status" value="1"/>
</dbReference>
<dbReference type="InterPro" id="IPR016037">
    <property type="entry name" value="DHQ_synth_AroB"/>
</dbReference>
<evidence type="ECO:0000256" key="19">
    <source>
        <dbReference type="SAM" id="Phobius"/>
    </source>
</evidence>
<keyword evidence="19" id="KW-1133">Transmembrane helix</keyword>
<keyword evidence="19" id="KW-0472">Membrane</keyword>
<dbReference type="GO" id="GO:0046872">
    <property type="term" value="F:metal ion binding"/>
    <property type="evidence" value="ECO:0007669"/>
    <property type="project" value="UniProtKB-KW"/>
</dbReference>
<dbReference type="OrthoDB" id="9806583at2"/>
<evidence type="ECO:0000256" key="3">
    <source>
        <dbReference type="ARBA" id="ARBA00001947"/>
    </source>
</evidence>
<comment type="function">
    <text evidence="18">Catalyzes the conversion of 3-deoxy-D-arabino-heptulosonate 7-phosphate (DAHP) to dehydroquinate (DHQ).</text>
</comment>
<feature type="binding site" evidence="18">
    <location>
        <position position="154"/>
    </location>
    <ligand>
        <name>NAD(+)</name>
        <dbReference type="ChEBI" id="CHEBI:57540"/>
    </ligand>
</feature>
<comment type="similarity">
    <text evidence="6 18">Belongs to the sugar phosphate cyclases superfamily. Dehydroquinate synthase family.</text>
</comment>
<evidence type="ECO:0000256" key="15">
    <source>
        <dbReference type="ARBA" id="ARBA00023141"/>
    </source>
</evidence>
<comment type="cofactor">
    <cofactor evidence="3">
        <name>Zn(2+)</name>
        <dbReference type="ChEBI" id="CHEBI:29105"/>
    </cofactor>
</comment>
<comment type="cofactor">
    <cofactor evidence="18">
        <name>Co(2+)</name>
        <dbReference type="ChEBI" id="CHEBI:48828"/>
    </cofactor>
    <cofactor evidence="18">
        <name>Zn(2+)</name>
        <dbReference type="ChEBI" id="CHEBI:29105"/>
    </cofactor>
    <text evidence="18">Binds 1 divalent metal cation per subunit. Can use either Co(2+) or Zn(2+).</text>
</comment>
<dbReference type="PANTHER" id="PTHR43622">
    <property type="entry name" value="3-DEHYDROQUINATE SYNTHASE"/>
    <property type="match status" value="1"/>
</dbReference>
<dbReference type="HAMAP" id="MF_00110">
    <property type="entry name" value="DHQ_synthase"/>
    <property type="match status" value="1"/>
</dbReference>
<evidence type="ECO:0000256" key="18">
    <source>
        <dbReference type="HAMAP-Rule" id="MF_00110"/>
    </source>
</evidence>
<evidence type="ECO:0000256" key="5">
    <source>
        <dbReference type="ARBA" id="ARBA00004661"/>
    </source>
</evidence>
<dbReference type="InterPro" id="IPR030960">
    <property type="entry name" value="DHQS/DOIS_N"/>
</dbReference>
<comment type="catalytic activity">
    <reaction evidence="1 18">
        <text>7-phospho-2-dehydro-3-deoxy-D-arabino-heptonate = 3-dehydroquinate + phosphate</text>
        <dbReference type="Rhea" id="RHEA:21968"/>
        <dbReference type="ChEBI" id="CHEBI:32364"/>
        <dbReference type="ChEBI" id="CHEBI:43474"/>
        <dbReference type="ChEBI" id="CHEBI:58394"/>
        <dbReference type="EC" id="4.2.3.4"/>
    </reaction>
</comment>
<keyword evidence="10 18" id="KW-0028">Amino-acid biosynthesis</keyword>
<name>A0A1Q8QY10_9FIRM</name>
<dbReference type="InterPro" id="IPR030963">
    <property type="entry name" value="DHQ_synth_fam"/>
</dbReference>
<evidence type="ECO:0000256" key="17">
    <source>
        <dbReference type="ARBA" id="ARBA00023285"/>
    </source>
</evidence>
<proteinExistence type="inferred from homology"/>
<feature type="transmembrane region" description="Helical" evidence="19">
    <location>
        <begin position="101"/>
        <end position="122"/>
    </location>
</feature>
<evidence type="ECO:0000313" key="22">
    <source>
        <dbReference type="EMBL" id="OLN32223.1"/>
    </source>
</evidence>
<feature type="binding site" evidence="18">
    <location>
        <position position="250"/>
    </location>
    <ligand>
        <name>Zn(2+)</name>
        <dbReference type="ChEBI" id="CHEBI:29105"/>
    </ligand>
</feature>
<dbReference type="Gene3D" id="1.20.1090.10">
    <property type="entry name" value="Dehydroquinate synthase-like - alpha domain"/>
    <property type="match status" value="1"/>
</dbReference>
<dbReference type="GO" id="GO:0008652">
    <property type="term" value="P:amino acid biosynthetic process"/>
    <property type="evidence" value="ECO:0007669"/>
    <property type="project" value="UniProtKB-KW"/>
</dbReference>
<dbReference type="FunFam" id="3.40.50.1970:FF:000007">
    <property type="entry name" value="Pentafunctional AROM polypeptide"/>
    <property type="match status" value="1"/>
</dbReference>
<organism evidence="22 23">
    <name type="scientific">Desulfosporosinus metallidurans</name>
    <dbReference type="NCBI Taxonomy" id="1888891"/>
    <lineage>
        <taxon>Bacteria</taxon>
        <taxon>Bacillati</taxon>
        <taxon>Bacillota</taxon>
        <taxon>Clostridia</taxon>
        <taxon>Eubacteriales</taxon>
        <taxon>Desulfitobacteriaceae</taxon>
        <taxon>Desulfosporosinus</taxon>
    </lineage>
</organism>
<dbReference type="InterPro" id="IPR056179">
    <property type="entry name" value="DHQS_C"/>
</dbReference>
<dbReference type="RefSeq" id="WP_075364508.1">
    <property type="nucleotide sequence ID" value="NZ_MLBF01000010.1"/>
</dbReference>
<dbReference type="STRING" id="1888891.DSOL_1829"/>
<feature type="domain" description="3-dehydroquinate synthase N-terminal" evidence="20">
    <location>
        <begin position="70"/>
        <end position="181"/>
    </location>
</feature>
<dbReference type="Pfam" id="PF01761">
    <property type="entry name" value="DHQ_synthase"/>
    <property type="match status" value="1"/>
</dbReference>
<comment type="pathway">
    <text evidence="5 18">Metabolic intermediate biosynthesis; chorismate biosynthesis; chorismate from D-erythrose 4-phosphate and phosphoenolpyruvate: step 2/7.</text>
</comment>
<dbReference type="AlphaFoldDB" id="A0A1Q8QY10"/>
<comment type="subcellular location">
    <subcellularLocation>
        <location evidence="4 18">Cytoplasm</location>
    </subcellularLocation>
</comment>
<keyword evidence="9 18" id="KW-0963">Cytoplasm</keyword>
<feature type="domain" description="3-dehydroquinate synthase C-terminal" evidence="21">
    <location>
        <begin position="184"/>
        <end position="327"/>
    </location>
</feature>
<dbReference type="Pfam" id="PF24621">
    <property type="entry name" value="DHQS_C"/>
    <property type="match status" value="1"/>
</dbReference>
<comment type="caution">
    <text evidence="18">Lacks conserved residue(s) required for the propagation of feature annotation.</text>
</comment>
<evidence type="ECO:0000256" key="8">
    <source>
        <dbReference type="ARBA" id="ARBA00017684"/>
    </source>
</evidence>
<keyword evidence="14 18" id="KW-0520">NAD</keyword>
<dbReference type="GO" id="GO:0003856">
    <property type="term" value="F:3-dehydroquinate synthase activity"/>
    <property type="evidence" value="ECO:0007669"/>
    <property type="project" value="UniProtKB-UniRule"/>
</dbReference>
<evidence type="ECO:0000259" key="20">
    <source>
        <dbReference type="Pfam" id="PF01761"/>
    </source>
</evidence>
<dbReference type="EC" id="4.2.3.4" evidence="7 18"/>
<comment type="cofactor">
    <cofactor evidence="2 18">
        <name>NAD(+)</name>
        <dbReference type="ChEBI" id="CHEBI:57540"/>
    </cofactor>
</comment>
<dbReference type="NCBIfam" id="TIGR01357">
    <property type="entry name" value="aroB"/>
    <property type="match status" value="1"/>
</dbReference>
<keyword evidence="15 18" id="KW-0057">Aromatic amino acid biosynthesis</keyword>
<dbReference type="InterPro" id="IPR050071">
    <property type="entry name" value="Dehydroquinate_synthase"/>
</dbReference>
<evidence type="ECO:0000256" key="10">
    <source>
        <dbReference type="ARBA" id="ARBA00022605"/>
    </source>
</evidence>
<evidence type="ECO:0000256" key="11">
    <source>
        <dbReference type="ARBA" id="ARBA00022723"/>
    </source>
</evidence>
<dbReference type="UniPathway" id="UPA00053">
    <property type="reaction ID" value="UER00085"/>
</dbReference>
<dbReference type="GO" id="GO:0005737">
    <property type="term" value="C:cytoplasm"/>
    <property type="evidence" value="ECO:0007669"/>
    <property type="project" value="UniProtKB-SubCell"/>
</dbReference>
<evidence type="ECO:0000256" key="1">
    <source>
        <dbReference type="ARBA" id="ARBA00001393"/>
    </source>
</evidence>
<dbReference type="PANTHER" id="PTHR43622:SF7">
    <property type="entry name" value="3-DEHYDROQUINATE SYNTHASE, CHLOROPLASTIC"/>
    <property type="match status" value="1"/>
</dbReference>
<evidence type="ECO:0000256" key="6">
    <source>
        <dbReference type="ARBA" id="ARBA00005412"/>
    </source>
</evidence>
<dbReference type="GO" id="GO:0009423">
    <property type="term" value="P:chorismate biosynthetic process"/>
    <property type="evidence" value="ECO:0007669"/>
    <property type="project" value="UniProtKB-UniRule"/>
</dbReference>
<feature type="binding site" evidence="18">
    <location>
        <begin position="108"/>
        <end position="112"/>
    </location>
    <ligand>
        <name>NAD(+)</name>
        <dbReference type="ChEBI" id="CHEBI:57540"/>
    </ligand>
</feature>
<dbReference type="GO" id="GO:0009073">
    <property type="term" value="P:aromatic amino acid family biosynthetic process"/>
    <property type="evidence" value="ECO:0007669"/>
    <property type="project" value="UniProtKB-KW"/>
</dbReference>
<dbReference type="GO" id="GO:0000166">
    <property type="term" value="F:nucleotide binding"/>
    <property type="evidence" value="ECO:0007669"/>
    <property type="project" value="UniProtKB-KW"/>
</dbReference>
<feature type="binding site" evidence="18">
    <location>
        <position position="187"/>
    </location>
    <ligand>
        <name>Zn(2+)</name>
        <dbReference type="ChEBI" id="CHEBI:29105"/>
    </ligand>
</feature>
<dbReference type="SUPFAM" id="SSF56796">
    <property type="entry name" value="Dehydroquinate synthase-like"/>
    <property type="match status" value="1"/>
</dbReference>
<feature type="binding site" evidence="18">
    <location>
        <position position="145"/>
    </location>
    <ligand>
        <name>NAD(+)</name>
        <dbReference type="ChEBI" id="CHEBI:57540"/>
    </ligand>
</feature>
<dbReference type="Gene3D" id="3.40.50.1970">
    <property type="match status" value="1"/>
</dbReference>
<keyword evidence="16 18" id="KW-0456">Lyase</keyword>
<evidence type="ECO:0000256" key="14">
    <source>
        <dbReference type="ARBA" id="ARBA00023027"/>
    </source>
</evidence>
<keyword evidence="19" id="KW-0812">Transmembrane</keyword>
<evidence type="ECO:0000256" key="2">
    <source>
        <dbReference type="ARBA" id="ARBA00001911"/>
    </source>
</evidence>
<keyword evidence="17 18" id="KW-0170">Cobalt</keyword>
<keyword evidence="23" id="KW-1185">Reference proteome</keyword>
<keyword evidence="11 18" id="KW-0479">Metal-binding</keyword>
<sequence length="370" mass="40724">MSLAEWQKIEVRADRSYPVFLGAPLQELGEYLHSQMDDVEHILIITHHSVADLYFDRLMEGLQDYRVNLFKIPAGEEGKSLERLSQLTTSALRYGADRKTLVIALGGGVIGDLAGFFASVFMRGIRLIQVPTTLLAQVDSSIGGKVAVNHPAGKNILGSFYPPQAVWTDFTTLESLPWGEVENGLAESIKHAIIADSDLFEFFEKQEQSIKQRDPSVWREMVARSSAVKVRIVSQDEREQGVRALLNLGHSFGHALETEMNYRGVTHGQGVSIGLLAAAYLANAKGFITLDEVDRVKHLLITFGLPTVIKGQDSQALLQGMKTDKKNQGGRKILILPKGIGQAVVSKECTDPEILAAWDQVISSDDEVES</sequence>
<accession>A0A1Q8QY10</accession>
<dbReference type="PIRSF" id="PIRSF001455">
    <property type="entry name" value="DHQ_synth"/>
    <property type="match status" value="1"/>
</dbReference>
<evidence type="ECO:0000256" key="4">
    <source>
        <dbReference type="ARBA" id="ARBA00004496"/>
    </source>
</evidence>
<keyword evidence="13 18" id="KW-0862">Zinc</keyword>
<dbReference type="Proteomes" id="UP000186102">
    <property type="component" value="Unassembled WGS sequence"/>
</dbReference>
<evidence type="ECO:0000256" key="7">
    <source>
        <dbReference type="ARBA" id="ARBA00013031"/>
    </source>
</evidence>
<evidence type="ECO:0000256" key="9">
    <source>
        <dbReference type="ARBA" id="ARBA00022490"/>
    </source>
</evidence>
<evidence type="ECO:0000256" key="16">
    <source>
        <dbReference type="ARBA" id="ARBA00023239"/>
    </source>
</evidence>
<gene>
    <name evidence="18" type="primary">aroB</name>
    <name evidence="22" type="ORF">DSOL_1829</name>
</gene>
<reference evidence="22 23" key="1">
    <citation type="submission" date="2016-09" db="EMBL/GenBank/DDBJ databases">
        <title>Complete genome of Desulfosporosinus sp. OL.</title>
        <authorList>
            <person name="Mardanov A."/>
            <person name="Beletsky A."/>
            <person name="Panova A."/>
            <person name="Karnachuk O."/>
            <person name="Ravin N."/>
        </authorList>
    </citation>
    <scope>NUCLEOTIDE SEQUENCE [LARGE SCALE GENOMIC DNA]</scope>
    <source>
        <strain evidence="22 23">OL</strain>
    </source>
</reference>
<evidence type="ECO:0000259" key="21">
    <source>
        <dbReference type="Pfam" id="PF24621"/>
    </source>
</evidence>
<evidence type="ECO:0000256" key="13">
    <source>
        <dbReference type="ARBA" id="ARBA00022833"/>
    </source>
</evidence>
<dbReference type="EMBL" id="MLBF01000010">
    <property type="protein sequence ID" value="OLN32223.1"/>
    <property type="molecule type" value="Genomic_DNA"/>
</dbReference>
<feature type="binding site" evidence="18">
    <location>
        <begin position="132"/>
        <end position="133"/>
    </location>
    <ligand>
        <name>NAD(+)</name>
        <dbReference type="ChEBI" id="CHEBI:57540"/>
    </ligand>
</feature>
<protein>
    <recommendedName>
        <fullName evidence="8 18">3-dehydroquinate synthase</fullName>
        <shortName evidence="18">DHQS</shortName>
        <ecNumber evidence="7 18">4.2.3.4</ecNumber>
    </recommendedName>
</protein>
<evidence type="ECO:0000313" key="23">
    <source>
        <dbReference type="Proteomes" id="UP000186102"/>
    </source>
</evidence>
<feature type="binding site" evidence="18">
    <location>
        <position position="267"/>
    </location>
    <ligand>
        <name>Zn(2+)</name>
        <dbReference type="ChEBI" id="CHEBI:29105"/>
    </ligand>
</feature>
<keyword evidence="12 18" id="KW-0547">Nucleotide-binding</keyword>
<comment type="caution">
    <text evidence="22">The sequence shown here is derived from an EMBL/GenBank/DDBJ whole genome shotgun (WGS) entry which is preliminary data.</text>
</comment>